<dbReference type="InParanoid" id="C1EHW0"/>
<feature type="region of interest" description="Disordered" evidence="1">
    <location>
        <begin position="103"/>
        <end position="128"/>
    </location>
</feature>
<dbReference type="Proteomes" id="UP000002009">
    <property type="component" value="Chromosome 15"/>
</dbReference>
<evidence type="ECO:0000313" key="2">
    <source>
        <dbReference type="EMBL" id="ACO67576.1"/>
    </source>
</evidence>
<dbReference type="EMBL" id="CP001333">
    <property type="protein sequence ID" value="ACO67576.1"/>
    <property type="molecule type" value="Genomic_DNA"/>
</dbReference>
<dbReference type="RefSeq" id="XP_002506318.1">
    <property type="nucleotide sequence ID" value="XM_002506272.1"/>
</dbReference>
<dbReference type="AlphaFoldDB" id="C1EHW0"/>
<evidence type="ECO:0000256" key="1">
    <source>
        <dbReference type="SAM" id="MobiDB-lite"/>
    </source>
</evidence>
<organism evidence="2 3">
    <name type="scientific">Micromonas commoda (strain RCC299 / NOUM17 / CCMP2709)</name>
    <name type="common">Picoplanktonic green alga</name>
    <dbReference type="NCBI Taxonomy" id="296587"/>
    <lineage>
        <taxon>Eukaryota</taxon>
        <taxon>Viridiplantae</taxon>
        <taxon>Chlorophyta</taxon>
        <taxon>Mamiellophyceae</taxon>
        <taxon>Mamiellales</taxon>
        <taxon>Mamiellaceae</taxon>
        <taxon>Micromonas</taxon>
    </lineage>
</organism>
<proteinExistence type="predicted"/>
<dbReference type="KEGG" id="mis:MICPUN_109542"/>
<feature type="region of interest" description="Disordered" evidence="1">
    <location>
        <begin position="217"/>
        <end position="404"/>
    </location>
</feature>
<gene>
    <name evidence="2" type="ORF">MICPUN_109542</name>
</gene>
<feature type="compositionally biased region" description="Basic and acidic residues" evidence="1">
    <location>
        <begin position="67"/>
        <end position="80"/>
    </location>
</feature>
<feature type="compositionally biased region" description="Acidic residues" evidence="1">
    <location>
        <begin position="352"/>
        <end position="362"/>
    </location>
</feature>
<feature type="compositionally biased region" description="Basic residues" evidence="1">
    <location>
        <begin position="276"/>
        <end position="285"/>
    </location>
</feature>
<evidence type="ECO:0000313" key="3">
    <source>
        <dbReference type="Proteomes" id="UP000002009"/>
    </source>
</evidence>
<feature type="region of interest" description="Disordered" evidence="1">
    <location>
        <begin position="56"/>
        <end position="89"/>
    </location>
</feature>
<feature type="compositionally biased region" description="Basic and acidic residues" evidence="1">
    <location>
        <begin position="236"/>
        <end position="255"/>
    </location>
</feature>
<reference evidence="2 3" key="1">
    <citation type="journal article" date="2009" name="Science">
        <title>Green evolution and dynamic adaptations revealed by genomes of the marine picoeukaryotes Micromonas.</title>
        <authorList>
            <person name="Worden A.Z."/>
            <person name="Lee J.H."/>
            <person name="Mock T."/>
            <person name="Rouze P."/>
            <person name="Simmons M.P."/>
            <person name="Aerts A.L."/>
            <person name="Allen A.E."/>
            <person name="Cuvelier M.L."/>
            <person name="Derelle E."/>
            <person name="Everett M.V."/>
            <person name="Foulon E."/>
            <person name="Grimwood J."/>
            <person name="Gundlach H."/>
            <person name="Henrissat B."/>
            <person name="Napoli C."/>
            <person name="McDonald S.M."/>
            <person name="Parker M.S."/>
            <person name="Rombauts S."/>
            <person name="Salamov A."/>
            <person name="Von Dassow P."/>
            <person name="Badger J.H."/>
            <person name="Coutinho P.M."/>
            <person name="Demir E."/>
            <person name="Dubchak I."/>
            <person name="Gentemann C."/>
            <person name="Eikrem W."/>
            <person name="Gready J.E."/>
            <person name="John U."/>
            <person name="Lanier W."/>
            <person name="Lindquist E.A."/>
            <person name="Lucas S."/>
            <person name="Mayer K.F."/>
            <person name="Moreau H."/>
            <person name="Not F."/>
            <person name="Otillar R."/>
            <person name="Panaud O."/>
            <person name="Pangilinan J."/>
            <person name="Paulsen I."/>
            <person name="Piegu B."/>
            <person name="Poliakov A."/>
            <person name="Robbens S."/>
            <person name="Schmutz J."/>
            <person name="Toulza E."/>
            <person name="Wyss T."/>
            <person name="Zelensky A."/>
            <person name="Zhou K."/>
            <person name="Armbrust E.V."/>
            <person name="Bhattacharya D."/>
            <person name="Goodenough U.W."/>
            <person name="Van de Peer Y."/>
            <person name="Grigoriev I.V."/>
        </authorList>
    </citation>
    <scope>NUCLEOTIDE SEQUENCE [LARGE SCALE GENOMIC DNA]</scope>
    <source>
        <strain evidence="3">RCC299 / NOUM17</strain>
    </source>
</reference>
<name>C1EHW0_MICCC</name>
<accession>C1EHW0</accession>
<protein>
    <submittedName>
        <fullName evidence="2">Uncharacterized protein</fullName>
    </submittedName>
</protein>
<sequence>MAAEIARIKAQMAVFESLRNTDRGAYEGPGRLTSTAVAPYRRQGYERRAALAEERRKEALNAAAAKKAKESRQSDRELERTRRRAPWSCAADAGPAARYMAAGGADRGADRGADGGADGGADDPNLPAGAAKLAEKLAGSTWSGFYRRHERAIVEAVAGSNPARGVGASAATHAKARAAVLDVGAAGGTPTHVFRGPPPPPRPAAAVAGAMFKTDVSSDVASDVAPTWEREDDDDGRVGHREDEPPPLPPEREAQIARLLNDAGGKEKEPSLSKFGPRHPARGRKVGTLPVPVPARDDPRTRAPLVPALDLNVIDGRSSRGGTSPDDGGDAGLDRETSSPGNITRTRIPVADVDDEGFDDDGPVPRLDLRGLTKTAGRNGRAREDRNQNQNENAARPSRLRRTTTVRARIAADWDTDDLDA</sequence>
<keyword evidence="3" id="KW-1185">Reference proteome</keyword>
<dbReference type="GeneID" id="8249425"/>